<dbReference type="SFLD" id="SFLDS00029">
    <property type="entry name" value="Radical_SAM"/>
    <property type="match status" value="1"/>
</dbReference>
<keyword evidence="2" id="KW-0560">Oxidoreductase</keyword>
<dbReference type="Proteomes" id="UP000254634">
    <property type="component" value="Unassembled WGS sequence"/>
</dbReference>
<evidence type="ECO:0000259" key="1">
    <source>
        <dbReference type="Pfam" id="PF04055"/>
    </source>
</evidence>
<gene>
    <name evidence="2" type="primary">hemN_1</name>
    <name evidence="2" type="ORF">NCTC13765_00194</name>
</gene>
<dbReference type="AlphaFoldDB" id="A0A380KVK0"/>
<dbReference type="GO" id="GO:0005737">
    <property type="term" value="C:cytoplasm"/>
    <property type="evidence" value="ECO:0007669"/>
    <property type="project" value="TreeGrafter"/>
</dbReference>
<evidence type="ECO:0000313" key="2">
    <source>
        <dbReference type="EMBL" id="SUN75758.1"/>
    </source>
</evidence>
<reference evidence="2" key="1">
    <citation type="submission" date="2018-06" db="EMBL/GenBank/DDBJ databases">
        <authorList>
            <consortium name="Pathogen Informatics"/>
            <person name="Doyle S."/>
        </authorList>
    </citation>
    <scope>NUCLEOTIDE SEQUENCE [LARGE SCALE GENOMIC DNA]</scope>
    <source>
        <strain evidence="2">NCTC13765</strain>
    </source>
</reference>
<accession>A0A380KVK0</accession>
<dbReference type="STRING" id="1123307.GCA_000380065_00787"/>
<dbReference type="GO" id="GO:0051539">
    <property type="term" value="F:4 iron, 4 sulfur cluster binding"/>
    <property type="evidence" value="ECO:0007669"/>
    <property type="project" value="TreeGrafter"/>
</dbReference>
<organism evidence="2 3">
    <name type="scientific">Streptococcus massiliensis</name>
    <dbReference type="NCBI Taxonomy" id="313439"/>
    <lineage>
        <taxon>Bacteria</taxon>
        <taxon>Bacillati</taxon>
        <taxon>Bacillota</taxon>
        <taxon>Bacilli</taxon>
        <taxon>Lactobacillales</taxon>
        <taxon>Streptococcaceae</taxon>
        <taxon>Streptococcus</taxon>
    </lineage>
</organism>
<keyword evidence="3" id="KW-1185">Reference proteome</keyword>
<protein>
    <submittedName>
        <fullName evidence="2">Coproporphyrinogen III oxidase</fullName>
        <ecNumber evidence="2">1.3.98.3</ecNumber>
    </submittedName>
</protein>
<feature type="domain" description="Radical SAM core" evidence="1">
    <location>
        <begin position="9"/>
        <end position="65"/>
    </location>
</feature>
<dbReference type="InterPro" id="IPR058240">
    <property type="entry name" value="rSAM_sf"/>
</dbReference>
<evidence type="ECO:0000313" key="3">
    <source>
        <dbReference type="Proteomes" id="UP000254634"/>
    </source>
</evidence>
<name>A0A380KVK0_9STRE</name>
<dbReference type="EC" id="1.3.98.3" evidence="2"/>
<dbReference type="Pfam" id="PF04055">
    <property type="entry name" value="Radical_SAM"/>
    <property type="match status" value="1"/>
</dbReference>
<dbReference type="SUPFAM" id="SSF102114">
    <property type="entry name" value="Radical SAM enzymes"/>
    <property type="match status" value="1"/>
</dbReference>
<dbReference type="InterPro" id="IPR034505">
    <property type="entry name" value="Coproporphyrinogen-III_oxidase"/>
</dbReference>
<dbReference type="GO" id="GO:0006779">
    <property type="term" value="P:porphyrin-containing compound biosynthetic process"/>
    <property type="evidence" value="ECO:0007669"/>
    <property type="project" value="TreeGrafter"/>
</dbReference>
<dbReference type="InterPro" id="IPR007197">
    <property type="entry name" value="rSAM"/>
</dbReference>
<dbReference type="GO" id="GO:0051989">
    <property type="term" value="F:coproporphyrinogen dehydrogenase activity"/>
    <property type="evidence" value="ECO:0007669"/>
    <property type="project" value="UniProtKB-EC"/>
</dbReference>
<sequence length="66" mass="7517">MYTKPTSAYVHIPFCTQICYYCDFSKVFIKNQPVDDYLVHLMQEVDSYDIGALRTLYIGGGTPTAL</sequence>
<dbReference type="PANTHER" id="PTHR13932:SF5">
    <property type="entry name" value="RADICAL S-ADENOSYL METHIONINE DOMAIN-CONTAINING PROTEIN 1, MITOCHONDRIAL"/>
    <property type="match status" value="1"/>
</dbReference>
<dbReference type="PANTHER" id="PTHR13932">
    <property type="entry name" value="COPROPORPHYRINIGEN III OXIDASE"/>
    <property type="match status" value="1"/>
</dbReference>
<proteinExistence type="predicted"/>
<dbReference type="EMBL" id="UHFR01000005">
    <property type="protein sequence ID" value="SUN75758.1"/>
    <property type="molecule type" value="Genomic_DNA"/>
</dbReference>